<dbReference type="Proteomes" id="UP000515123">
    <property type="component" value="Linkage group 19"/>
</dbReference>
<keyword evidence="2" id="KW-1185">Reference proteome</keyword>
<reference evidence="2" key="1">
    <citation type="journal article" date="2015" name="Nat. Genet.">
        <title>The pineapple genome and the evolution of CAM photosynthesis.</title>
        <authorList>
            <person name="Ming R."/>
            <person name="VanBuren R."/>
            <person name="Wai C.M."/>
            <person name="Tang H."/>
            <person name="Schatz M.C."/>
            <person name="Bowers J.E."/>
            <person name="Lyons E."/>
            <person name="Wang M.L."/>
            <person name="Chen J."/>
            <person name="Biggers E."/>
            <person name="Zhang J."/>
            <person name="Huang L."/>
            <person name="Zhang L."/>
            <person name="Miao W."/>
            <person name="Zhang J."/>
            <person name="Ye Z."/>
            <person name="Miao C."/>
            <person name="Lin Z."/>
            <person name="Wang H."/>
            <person name="Zhou H."/>
            <person name="Yim W.C."/>
            <person name="Priest H.D."/>
            <person name="Zheng C."/>
            <person name="Woodhouse M."/>
            <person name="Edger P.P."/>
            <person name="Guyot R."/>
            <person name="Guo H.B."/>
            <person name="Guo H."/>
            <person name="Zheng G."/>
            <person name="Singh R."/>
            <person name="Sharma A."/>
            <person name="Min X."/>
            <person name="Zheng Y."/>
            <person name="Lee H."/>
            <person name="Gurtowski J."/>
            <person name="Sedlazeck F.J."/>
            <person name="Harkess A."/>
            <person name="McKain M.R."/>
            <person name="Liao Z."/>
            <person name="Fang J."/>
            <person name="Liu J."/>
            <person name="Zhang X."/>
            <person name="Zhang Q."/>
            <person name="Hu W."/>
            <person name="Qin Y."/>
            <person name="Wang K."/>
            <person name="Chen L.Y."/>
            <person name="Shirley N."/>
            <person name="Lin Y.R."/>
            <person name="Liu L.Y."/>
            <person name="Hernandez A.G."/>
            <person name="Wright C.L."/>
            <person name="Bulone V."/>
            <person name="Tuskan G.A."/>
            <person name="Heath K."/>
            <person name="Zee F."/>
            <person name="Moore P.H."/>
            <person name="Sunkar R."/>
            <person name="Leebens-Mack J.H."/>
            <person name="Mockler T."/>
            <person name="Bennetzen J.L."/>
            <person name="Freeling M."/>
            <person name="Sankoff D."/>
            <person name="Paterson A.H."/>
            <person name="Zhu X."/>
            <person name="Yang X."/>
            <person name="Smith J.A."/>
            <person name="Cushman J.C."/>
            <person name="Paull R.E."/>
            <person name="Yu Q."/>
        </authorList>
    </citation>
    <scope>NUCLEOTIDE SEQUENCE [LARGE SCALE GENOMIC DNA]</scope>
    <source>
        <strain evidence="2">cv. F153</strain>
    </source>
</reference>
<dbReference type="RefSeq" id="XP_020108985.1">
    <property type="nucleotide sequence ID" value="XM_020253396.1"/>
</dbReference>
<sequence>MAPKRKRCGAGTGSARLPARELDFRAPGDDAWYSVRLLLEKDGDGDGDVGGALRVMYREFPEAYDERYYYYHRRSSSSSSPAAAASASGPENKSKNLSSLKEAEEFRARFRPPSVQLQDSQCWKLQVGTTVCAAHAFGDCDVRFYDATIDSVFFSTHKFDRGEDVCTCKFAVKWLHGPLSGEKTTLHIGNICLVPPLIGQDPVLDEFLEKVRKSVEVGSNIVDQMDGHLPSTPRQDIESITEKQDSSFSRFPDEIPGSVNGCTLKTPLDSLHNYEDVRLSKRTIVLGNNSTGQVFSRQVFEHNDDFRVRLASQKAPKESYFSFWIENLENDLSPSIVREFISKEVHVPSQVILYPGLLSYSSCKGSIFVRAKELAEKLFDFLFNPAHMIVSTKGRPWVTRKKWCGEIEGIMPRYELQQFIETKESSSEIKIGAHWN</sequence>
<accession>A0A6P5GU27</accession>
<gene>
    <name evidence="3" type="primary">LOC109724548</name>
</gene>
<feature type="domain" description="SAWADEE" evidence="1">
    <location>
        <begin position="21"/>
        <end position="192"/>
    </location>
</feature>
<dbReference type="PANTHER" id="PTHR36384">
    <property type="entry name" value="SAWADEE PROTEIN"/>
    <property type="match status" value="1"/>
</dbReference>
<protein>
    <submittedName>
        <fullName evidence="3">Uncharacterized protein LOC109724548 isoform X1</fullName>
    </submittedName>
</protein>
<organism evidence="2 3">
    <name type="scientific">Ananas comosus</name>
    <name type="common">Pineapple</name>
    <name type="synonym">Ananas ananas</name>
    <dbReference type="NCBI Taxonomy" id="4615"/>
    <lineage>
        <taxon>Eukaryota</taxon>
        <taxon>Viridiplantae</taxon>
        <taxon>Streptophyta</taxon>
        <taxon>Embryophyta</taxon>
        <taxon>Tracheophyta</taxon>
        <taxon>Spermatophyta</taxon>
        <taxon>Magnoliopsida</taxon>
        <taxon>Liliopsida</taxon>
        <taxon>Poales</taxon>
        <taxon>Bromeliaceae</taxon>
        <taxon>Bromelioideae</taxon>
        <taxon>Ananas</taxon>
    </lineage>
</organism>
<dbReference type="Pfam" id="PF16719">
    <property type="entry name" value="SAWADEE"/>
    <property type="match status" value="1"/>
</dbReference>
<dbReference type="GO" id="GO:0003682">
    <property type="term" value="F:chromatin binding"/>
    <property type="evidence" value="ECO:0007669"/>
    <property type="project" value="InterPro"/>
</dbReference>
<evidence type="ECO:0000313" key="2">
    <source>
        <dbReference type="Proteomes" id="UP000515123"/>
    </source>
</evidence>
<evidence type="ECO:0000313" key="3">
    <source>
        <dbReference type="RefSeq" id="XP_020108985.1"/>
    </source>
</evidence>
<dbReference type="PANTHER" id="PTHR36384:SF1">
    <property type="entry name" value="SAWADEE PROTEIN"/>
    <property type="match status" value="1"/>
</dbReference>
<name>A0A6P5GU27_ANACO</name>
<dbReference type="AlphaFoldDB" id="A0A6P5GU27"/>
<evidence type="ECO:0000259" key="1">
    <source>
        <dbReference type="Pfam" id="PF16719"/>
    </source>
</evidence>
<reference evidence="3" key="2">
    <citation type="submission" date="2025-08" db="UniProtKB">
        <authorList>
            <consortium name="RefSeq"/>
        </authorList>
    </citation>
    <scope>IDENTIFICATION</scope>
    <source>
        <tissue evidence="3">Leaf</tissue>
    </source>
</reference>
<dbReference type="InterPro" id="IPR032001">
    <property type="entry name" value="SAWADEE_dom"/>
</dbReference>
<dbReference type="GeneID" id="109724548"/>
<dbReference type="OrthoDB" id="1866990at2759"/>
<proteinExistence type="predicted"/>